<keyword evidence="5 7" id="KW-0560">Oxidoreductase</keyword>
<comment type="function">
    <text evidence="7">Catalyzes the NADPH-dependent reduction of L-glutamate 5-phosphate into L-glutamate 5-semialdehyde and phosphate. The product spontaneously undergoes cyclization to form 1-pyrroline-5-carboxylate.</text>
</comment>
<dbReference type="InterPro" id="IPR012134">
    <property type="entry name" value="Glu-5-SA_DH"/>
</dbReference>
<dbReference type="PANTHER" id="PTHR11063">
    <property type="entry name" value="GLUTAMATE SEMIALDEHYDE DEHYDROGENASE"/>
    <property type="match status" value="1"/>
</dbReference>
<reference evidence="9 10" key="1">
    <citation type="submission" date="2020-11" db="EMBL/GenBank/DDBJ databases">
        <title>Pedobacter endophytica, an endophytic bacteria isolated form Carex pumila.</title>
        <authorList>
            <person name="Peng Y."/>
            <person name="Jiang L."/>
            <person name="Lee J."/>
        </authorList>
    </citation>
    <scope>NUCLEOTIDE SEQUENCE [LARGE SCALE GENOMIC DNA]</scope>
    <source>
        <strain evidence="9 10">JBR3-12</strain>
    </source>
</reference>
<dbReference type="RefSeq" id="WP_196097429.1">
    <property type="nucleotide sequence ID" value="NZ_CP064939.1"/>
</dbReference>
<dbReference type="GO" id="GO:0050661">
    <property type="term" value="F:NADP binding"/>
    <property type="evidence" value="ECO:0007669"/>
    <property type="project" value="InterPro"/>
</dbReference>
<proteinExistence type="inferred from homology"/>
<evidence type="ECO:0000256" key="1">
    <source>
        <dbReference type="ARBA" id="ARBA00004985"/>
    </source>
</evidence>
<keyword evidence="4 7" id="KW-0521">NADP</keyword>
<gene>
    <name evidence="7" type="primary">proA</name>
    <name evidence="9" type="ORF">IZT61_13535</name>
</gene>
<keyword evidence="3 7" id="KW-0641">Proline biosynthesis</keyword>
<name>A0A7U3SPP3_9SPHI</name>
<dbReference type="PANTHER" id="PTHR11063:SF8">
    <property type="entry name" value="DELTA-1-PYRROLINE-5-CARBOXYLATE SYNTHASE"/>
    <property type="match status" value="1"/>
</dbReference>
<dbReference type="GO" id="GO:0005737">
    <property type="term" value="C:cytoplasm"/>
    <property type="evidence" value="ECO:0007669"/>
    <property type="project" value="UniProtKB-SubCell"/>
</dbReference>
<dbReference type="HAMAP" id="MF_00412">
    <property type="entry name" value="ProA"/>
    <property type="match status" value="1"/>
</dbReference>
<dbReference type="PIRSF" id="PIRSF000151">
    <property type="entry name" value="GPR"/>
    <property type="match status" value="1"/>
</dbReference>
<keyword evidence="2 7" id="KW-0028">Amino-acid biosynthesis</keyword>
<dbReference type="CDD" id="cd07079">
    <property type="entry name" value="ALDH_F18-19_ProA-GPR"/>
    <property type="match status" value="1"/>
</dbReference>
<protein>
    <recommendedName>
        <fullName evidence="7">Gamma-glutamyl phosphate reductase</fullName>
        <shortName evidence="7">GPR</shortName>
        <ecNumber evidence="7">1.2.1.41</ecNumber>
    </recommendedName>
    <alternativeName>
        <fullName evidence="7">Glutamate-5-semialdehyde dehydrogenase</fullName>
    </alternativeName>
    <alternativeName>
        <fullName evidence="7">Glutamyl-gamma-semialdehyde dehydrogenase</fullName>
        <shortName evidence="7">GSA dehydrogenase</shortName>
    </alternativeName>
</protein>
<feature type="domain" description="Aldehyde dehydrogenase" evidence="8">
    <location>
        <begin position="7"/>
        <end position="270"/>
    </location>
</feature>
<comment type="similarity">
    <text evidence="7">Belongs to the gamma-glutamyl phosphate reductase family.</text>
</comment>
<comment type="catalytic activity">
    <reaction evidence="6 7">
        <text>L-glutamate 5-semialdehyde + phosphate + NADP(+) = L-glutamyl 5-phosphate + NADPH + H(+)</text>
        <dbReference type="Rhea" id="RHEA:19541"/>
        <dbReference type="ChEBI" id="CHEBI:15378"/>
        <dbReference type="ChEBI" id="CHEBI:43474"/>
        <dbReference type="ChEBI" id="CHEBI:57783"/>
        <dbReference type="ChEBI" id="CHEBI:58066"/>
        <dbReference type="ChEBI" id="CHEBI:58274"/>
        <dbReference type="ChEBI" id="CHEBI:58349"/>
        <dbReference type="EC" id="1.2.1.41"/>
    </reaction>
</comment>
<dbReference type="InterPro" id="IPR000965">
    <property type="entry name" value="GPR_dom"/>
</dbReference>
<comment type="subcellular location">
    <subcellularLocation>
        <location evidence="7">Cytoplasm</location>
    </subcellularLocation>
</comment>
<dbReference type="NCBIfam" id="NF001221">
    <property type="entry name" value="PRK00197.1"/>
    <property type="match status" value="1"/>
</dbReference>
<evidence type="ECO:0000256" key="2">
    <source>
        <dbReference type="ARBA" id="ARBA00022605"/>
    </source>
</evidence>
<dbReference type="Pfam" id="PF00171">
    <property type="entry name" value="Aldedh"/>
    <property type="match status" value="1"/>
</dbReference>
<evidence type="ECO:0000256" key="5">
    <source>
        <dbReference type="ARBA" id="ARBA00023002"/>
    </source>
</evidence>
<evidence type="ECO:0000313" key="10">
    <source>
        <dbReference type="Proteomes" id="UP000594759"/>
    </source>
</evidence>
<comment type="pathway">
    <text evidence="1 7">Amino-acid biosynthesis; L-proline biosynthesis; L-glutamate 5-semialdehyde from L-glutamate: step 2/2.</text>
</comment>
<dbReference type="AlphaFoldDB" id="A0A7U3SPP3"/>
<evidence type="ECO:0000256" key="3">
    <source>
        <dbReference type="ARBA" id="ARBA00022650"/>
    </source>
</evidence>
<dbReference type="Gene3D" id="3.40.309.10">
    <property type="entry name" value="Aldehyde Dehydrogenase, Chain A, domain 2"/>
    <property type="match status" value="1"/>
</dbReference>
<dbReference type="EC" id="1.2.1.41" evidence="7"/>
<dbReference type="InterPro" id="IPR015590">
    <property type="entry name" value="Aldehyde_DH_dom"/>
</dbReference>
<evidence type="ECO:0000259" key="8">
    <source>
        <dbReference type="Pfam" id="PF00171"/>
    </source>
</evidence>
<dbReference type="GO" id="GO:0055129">
    <property type="term" value="P:L-proline biosynthetic process"/>
    <property type="evidence" value="ECO:0007669"/>
    <property type="project" value="UniProtKB-UniRule"/>
</dbReference>
<evidence type="ECO:0000256" key="7">
    <source>
        <dbReference type="HAMAP-Rule" id="MF_00412"/>
    </source>
</evidence>
<evidence type="ECO:0000256" key="4">
    <source>
        <dbReference type="ARBA" id="ARBA00022857"/>
    </source>
</evidence>
<dbReference type="KEGG" id="pex:IZT61_13535"/>
<organism evidence="9 10">
    <name type="scientific">Pedobacter endophyticus</name>
    <dbReference type="NCBI Taxonomy" id="2789740"/>
    <lineage>
        <taxon>Bacteria</taxon>
        <taxon>Pseudomonadati</taxon>
        <taxon>Bacteroidota</taxon>
        <taxon>Sphingobacteriia</taxon>
        <taxon>Sphingobacteriales</taxon>
        <taxon>Sphingobacteriaceae</taxon>
        <taxon>Pedobacter</taxon>
    </lineage>
</organism>
<accession>A0A7U3SPP3</accession>
<dbReference type="UniPathway" id="UPA00098">
    <property type="reaction ID" value="UER00360"/>
</dbReference>
<dbReference type="SUPFAM" id="SSF53720">
    <property type="entry name" value="ALDH-like"/>
    <property type="match status" value="1"/>
</dbReference>
<dbReference type="EMBL" id="CP064939">
    <property type="protein sequence ID" value="QPH38119.1"/>
    <property type="molecule type" value="Genomic_DNA"/>
</dbReference>
<evidence type="ECO:0000256" key="6">
    <source>
        <dbReference type="ARBA" id="ARBA00049024"/>
    </source>
</evidence>
<keyword evidence="7" id="KW-0963">Cytoplasm</keyword>
<keyword evidence="10" id="KW-1185">Reference proteome</keyword>
<dbReference type="InterPro" id="IPR016162">
    <property type="entry name" value="Ald_DH_N"/>
</dbReference>
<dbReference type="NCBIfam" id="TIGR00407">
    <property type="entry name" value="proA"/>
    <property type="match status" value="1"/>
</dbReference>
<dbReference type="InterPro" id="IPR020593">
    <property type="entry name" value="G-glutamylP_reductase_CS"/>
</dbReference>
<sequence length="427" mass="46656">MNYKDYFERAQRASRSMMSLSKDTINAVLSDLADEMILNTPEILAENARDLAKMPIEDPKYDRLKLTEQRIADIANDIKNVVGLASPLGEILSDKTLENKLQIQKVRVPLGVVGVIYEARPNVTADVFSLCFKTGNVAVLKGGSDAEFSNLAIAKVVHAVLEKFGINANVLTLLPAERAATEALLNARGFVDVLIPRGSQSLINYVRDNSKIPVIETGAGIVHTYFDADGDLQKGAAIVFNAKTRRVSVCNSLDCLLIHQNRLDDLAELLSPLADGKVELFADERSFVRLRSSYPNELLNPANKQHFGTEFLSLKMAVKVVDDLDTALDHIARYSSKHSEAIVSENASNIERFLNEVDAAAVYANASTGFTDGAQFGLGAEIGISTQKLHARGPMGLEELTSYKWVVRGDGQIRSPSQPSPEERAKA</sequence>
<evidence type="ECO:0000313" key="9">
    <source>
        <dbReference type="EMBL" id="QPH38119.1"/>
    </source>
</evidence>
<dbReference type="InterPro" id="IPR016163">
    <property type="entry name" value="Ald_DH_C"/>
</dbReference>
<dbReference type="Gene3D" id="3.40.605.10">
    <property type="entry name" value="Aldehyde Dehydrogenase, Chain A, domain 1"/>
    <property type="match status" value="1"/>
</dbReference>
<dbReference type="InterPro" id="IPR016161">
    <property type="entry name" value="Ald_DH/histidinol_DH"/>
</dbReference>
<dbReference type="Proteomes" id="UP000594759">
    <property type="component" value="Chromosome"/>
</dbReference>
<dbReference type="PROSITE" id="PS01223">
    <property type="entry name" value="PROA"/>
    <property type="match status" value="1"/>
</dbReference>
<dbReference type="GO" id="GO:0004350">
    <property type="term" value="F:glutamate-5-semialdehyde dehydrogenase activity"/>
    <property type="evidence" value="ECO:0007669"/>
    <property type="project" value="UniProtKB-UniRule"/>
</dbReference>